<comment type="caution">
    <text evidence="4">The sequence shown here is derived from an EMBL/GenBank/DDBJ whole genome shotgun (WGS) entry which is preliminary data.</text>
</comment>
<evidence type="ECO:0000259" key="3">
    <source>
        <dbReference type="Pfam" id="PF12010"/>
    </source>
</evidence>
<dbReference type="Gene3D" id="3.40.190.10">
    <property type="entry name" value="Periplasmic binding protein-like II"/>
    <property type="match status" value="2"/>
</dbReference>
<dbReference type="InterPro" id="IPR022627">
    <property type="entry name" value="DUF3502"/>
</dbReference>
<proteinExistence type="predicted"/>
<reference evidence="4" key="1">
    <citation type="journal article" date="2021" name="PeerJ">
        <title>Extensive microbial diversity within the chicken gut microbiome revealed by metagenomics and culture.</title>
        <authorList>
            <person name="Gilroy R."/>
            <person name="Ravi A."/>
            <person name="Getino M."/>
            <person name="Pursley I."/>
            <person name="Horton D.L."/>
            <person name="Alikhan N.F."/>
            <person name="Baker D."/>
            <person name="Gharbi K."/>
            <person name="Hall N."/>
            <person name="Watson M."/>
            <person name="Adriaenssens E.M."/>
            <person name="Foster-Nyarko E."/>
            <person name="Jarju S."/>
            <person name="Secka A."/>
            <person name="Antonio M."/>
            <person name="Oren A."/>
            <person name="Chaudhuri R.R."/>
            <person name="La Ragione R."/>
            <person name="Hildebrand F."/>
            <person name="Pallen M.J."/>
        </authorList>
    </citation>
    <scope>NUCLEOTIDE SEQUENCE</scope>
    <source>
        <strain evidence="4">ChiBcolR8-3208</strain>
    </source>
</reference>
<evidence type="ECO:0000256" key="2">
    <source>
        <dbReference type="SAM" id="SignalP"/>
    </source>
</evidence>
<feature type="chain" id="PRO_5038887735" evidence="2">
    <location>
        <begin position="24"/>
        <end position="519"/>
    </location>
</feature>
<name>A0A9D2RYT9_9FIRM</name>
<dbReference type="Pfam" id="PF12010">
    <property type="entry name" value="DUF3502"/>
    <property type="match status" value="1"/>
</dbReference>
<feature type="region of interest" description="Disordered" evidence="1">
    <location>
        <begin position="32"/>
        <end position="63"/>
    </location>
</feature>
<organism evidence="4 5">
    <name type="scientific">Candidatus Acutalibacter ornithocaccae</name>
    <dbReference type="NCBI Taxonomy" id="2838416"/>
    <lineage>
        <taxon>Bacteria</taxon>
        <taxon>Bacillati</taxon>
        <taxon>Bacillota</taxon>
        <taxon>Clostridia</taxon>
        <taxon>Eubacteriales</taxon>
        <taxon>Acutalibacteraceae</taxon>
        <taxon>Acutalibacter</taxon>
    </lineage>
</organism>
<dbReference type="SUPFAM" id="SSF53850">
    <property type="entry name" value="Periplasmic binding protein-like II"/>
    <property type="match status" value="1"/>
</dbReference>
<evidence type="ECO:0000256" key="1">
    <source>
        <dbReference type="SAM" id="MobiDB-lite"/>
    </source>
</evidence>
<dbReference type="EMBL" id="DWXZ01000049">
    <property type="protein sequence ID" value="HJB36994.1"/>
    <property type="molecule type" value="Genomic_DNA"/>
</dbReference>
<feature type="signal peptide" evidence="2">
    <location>
        <begin position="1"/>
        <end position="23"/>
    </location>
</feature>
<dbReference type="AlphaFoldDB" id="A0A9D2RYT9"/>
<dbReference type="PROSITE" id="PS51257">
    <property type="entry name" value="PROKAR_LIPOPROTEIN"/>
    <property type="match status" value="1"/>
</dbReference>
<protein>
    <submittedName>
        <fullName evidence="4">DUF3502 domain-containing protein</fullName>
    </submittedName>
</protein>
<reference evidence="4" key="2">
    <citation type="submission" date="2021-04" db="EMBL/GenBank/DDBJ databases">
        <authorList>
            <person name="Gilroy R."/>
        </authorList>
    </citation>
    <scope>NUCLEOTIDE SEQUENCE</scope>
    <source>
        <strain evidence="4">ChiBcolR8-3208</strain>
    </source>
</reference>
<evidence type="ECO:0000313" key="4">
    <source>
        <dbReference type="EMBL" id="HJB36994.1"/>
    </source>
</evidence>
<feature type="domain" description="DUF3502" evidence="3">
    <location>
        <begin position="451"/>
        <end position="516"/>
    </location>
</feature>
<gene>
    <name evidence="4" type="ORF">H9942_02870</name>
</gene>
<feature type="compositionally biased region" description="Low complexity" evidence="1">
    <location>
        <begin position="32"/>
        <end position="55"/>
    </location>
</feature>
<evidence type="ECO:0000313" key="5">
    <source>
        <dbReference type="Proteomes" id="UP000824214"/>
    </source>
</evidence>
<accession>A0A9D2RYT9</accession>
<dbReference type="Proteomes" id="UP000824214">
    <property type="component" value="Unassembled WGS sequence"/>
</dbReference>
<sequence>MSKNAKRVFSTLLASLLLCSAFAGCSGGGSSSGSTASESGTSSAATGSESQAESADTGTPGEVNWVIYGDKNDRMSSFQEEIQQYVQDQGLNVELSLQVLPWTEYAGGQTTLKLASGEEFACYTDTPYLGTCISNGYIQDVTDVVEEYGQTLKENLDETSFTAFSKDDRLYAVPVGEKNNASEWYGGFEVRQDLLEEVGMSEITSLEDLEAFYDACIQLHPDYTGFCESGNVAKLFSRSVSDKTILFVDNNCFLFVDNSADDDTIYSYYESEEFQKTCEIAQRWREKGMISNQALSDPSSLGNNFLAGQGMFRGGNGGRIWEDTEVLSQNAPEAEIKVYMTGNGQPKVTRGNYSTAFQISANVTNPEDYVQFLDLIYQDQESYDFFTYGDEGTDYTLDEEGRISDQTVTGVFFEGWVTTHVDFMRFSPLIPDEQIEEYRQWNDGAEPQKDLGFVFNTEPVEDVVAQLSSVYTEYCEPMLLGFTSYEDGYDELLSRLKAAGIDEYLAEYQAQFSEFYNNQ</sequence>
<keyword evidence="2" id="KW-0732">Signal</keyword>